<dbReference type="EMBL" id="BAAADV010000001">
    <property type="protein sequence ID" value="GAA0661853.1"/>
    <property type="molecule type" value="Genomic_DNA"/>
</dbReference>
<dbReference type="Proteomes" id="UP001500420">
    <property type="component" value="Unassembled WGS sequence"/>
</dbReference>
<proteinExistence type="predicted"/>
<sequence>MTTTDHQDSGHAVTYRCGPDEPLSRGVIEAVAEAADVAPMPDGAADGDAALEPLYDAVDPEALDAVFRPLRSNTGSEQGRITFSYAGCEVTAGSDGWITVRWCMASDGTPN</sequence>
<reference evidence="2 3" key="1">
    <citation type="journal article" date="2019" name="Int. J. Syst. Evol. Microbiol.">
        <title>The Global Catalogue of Microorganisms (GCM) 10K type strain sequencing project: providing services to taxonomists for standard genome sequencing and annotation.</title>
        <authorList>
            <consortium name="The Broad Institute Genomics Platform"/>
            <consortium name="The Broad Institute Genome Sequencing Center for Infectious Disease"/>
            <person name="Wu L."/>
            <person name="Ma J."/>
        </authorList>
    </citation>
    <scope>NUCLEOTIDE SEQUENCE [LARGE SCALE GENOMIC DNA]</scope>
    <source>
        <strain evidence="2 3">JCM 16328</strain>
    </source>
</reference>
<accession>A0AAV3T5D2</accession>
<dbReference type="Pfam" id="PF18545">
    <property type="entry name" value="HalOD1"/>
    <property type="match status" value="1"/>
</dbReference>
<comment type="caution">
    <text evidence="2">The sequence shown here is derived from an EMBL/GenBank/DDBJ whole genome shotgun (WGS) entry which is preliminary data.</text>
</comment>
<keyword evidence="3" id="KW-1185">Reference proteome</keyword>
<name>A0AAV3T5D2_9EURY</name>
<dbReference type="AlphaFoldDB" id="A0AAV3T5D2"/>
<evidence type="ECO:0000313" key="3">
    <source>
        <dbReference type="Proteomes" id="UP001500420"/>
    </source>
</evidence>
<dbReference type="RefSeq" id="WP_343772018.1">
    <property type="nucleotide sequence ID" value="NZ_BAAADV010000001.1"/>
</dbReference>
<organism evidence="2 3">
    <name type="scientific">Natronoarchaeum mannanilyticum</name>
    <dbReference type="NCBI Taxonomy" id="926360"/>
    <lineage>
        <taxon>Archaea</taxon>
        <taxon>Methanobacteriati</taxon>
        <taxon>Methanobacteriota</taxon>
        <taxon>Stenosarchaea group</taxon>
        <taxon>Halobacteria</taxon>
        <taxon>Halobacteriales</taxon>
        <taxon>Natronoarchaeaceae</taxon>
    </lineage>
</organism>
<gene>
    <name evidence="2" type="ORF">GCM10009020_02690</name>
</gene>
<protein>
    <recommendedName>
        <fullName evidence="1">Halobacterial output domain-containing protein</fullName>
    </recommendedName>
</protein>
<feature type="domain" description="Halobacterial output" evidence="1">
    <location>
        <begin position="20"/>
        <end position="101"/>
    </location>
</feature>
<evidence type="ECO:0000313" key="2">
    <source>
        <dbReference type="EMBL" id="GAA0661853.1"/>
    </source>
</evidence>
<evidence type="ECO:0000259" key="1">
    <source>
        <dbReference type="Pfam" id="PF18545"/>
    </source>
</evidence>
<dbReference type="InterPro" id="IPR040624">
    <property type="entry name" value="HalOD1"/>
</dbReference>